<evidence type="ECO:0000313" key="1">
    <source>
        <dbReference type="EMBL" id="AFP84513.1"/>
    </source>
</evidence>
<dbReference type="EMBL" id="CP003546">
    <property type="protein sequence ID" value="AFP84513.1"/>
    <property type="molecule type" value="Genomic_DNA"/>
</dbReference>
<protein>
    <submittedName>
        <fullName evidence="1">Uncharacterized protein</fullName>
    </submittedName>
</protein>
<evidence type="ECO:0000313" key="2">
    <source>
        <dbReference type="Proteomes" id="UP000003936"/>
    </source>
</evidence>
<organism evidence="1 2">
    <name type="scientific">secondary endosymbiont of Ctenarytaina eucalypti</name>
    <dbReference type="NCBI Taxonomy" id="1199245"/>
    <lineage>
        <taxon>Bacteria</taxon>
        <taxon>Pseudomonadati</taxon>
        <taxon>Pseudomonadota</taxon>
        <taxon>Gammaproteobacteria</taxon>
        <taxon>Enterobacterales</taxon>
        <taxon>Enterobacteriaceae</taxon>
        <taxon>aphid secondary symbionts</taxon>
    </lineage>
</organism>
<name>J3YR74_9ENTR</name>
<keyword evidence="2" id="KW-1185">Reference proteome</keyword>
<dbReference type="KEGG" id="sect:A359_01090"/>
<dbReference type="AlphaFoldDB" id="J3YR74"/>
<dbReference type="HOGENOM" id="CLU_3066097_0_0_6"/>
<proteinExistence type="predicted"/>
<reference evidence="1 2" key="1">
    <citation type="journal article" date="2012" name="Mol. Biol. Evol.">
        <title>Genome reduction and co-evolution between the primary and secondary bacterial symbionts of psyllids.</title>
        <authorList>
            <person name="Sloan D.B."/>
            <person name="Moran N.A."/>
        </authorList>
    </citation>
    <scope>NUCLEOTIDE SEQUENCE [LARGE SCALE GENOMIC DNA]</scope>
    <source>
        <strain evidence="1">Ceuc_S</strain>
    </source>
</reference>
<dbReference type="Proteomes" id="UP000003936">
    <property type="component" value="Chromosome"/>
</dbReference>
<sequence length="53" mass="5799">MLGGKKKPWASGDNVKHTTLALALAAQLVVRVIMYHSADLAEKQLPEVFLHNS</sequence>
<gene>
    <name evidence="1" type="ORF">A359_01090</name>
</gene>
<accession>J3YR74</accession>
<dbReference type="RefSeq" id="WP_014887811.1">
    <property type="nucleotide sequence ID" value="NC_018419.1"/>
</dbReference>